<dbReference type="GO" id="GO:0048167">
    <property type="term" value="P:regulation of synaptic plasticity"/>
    <property type="evidence" value="ECO:0007669"/>
    <property type="project" value="TreeGrafter"/>
</dbReference>
<gene>
    <name evidence="7" type="ORF">D910_10012</name>
</gene>
<evidence type="ECO:0000256" key="1">
    <source>
        <dbReference type="ARBA" id="ARBA00004245"/>
    </source>
</evidence>
<dbReference type="PANTHER" id="PTHR18861:SF0">
    <property type="entry name" value="BRUCHPILOT, ISOFORM J"/>
    <property type="match status" value="1"/>
</dbReference>
<sequence>MREELERTTATLGKAQLQQDKLQNAYDKAQTEVDKLQEKLDKSIGETRRQKLQVERDDAVTEIDILKEKLDKAIYSSQKAIDERESAHKEFEKVIEKYDRSQSDLYRLQNKLDTVQADKERLELEIEKQQLAMSKFRDDQRKLQEEGQRLQELYERASMQLTRSKELEEKHKEEVERLNIDLEMVRDRYEKAQIELRRLQSEREKLLSDNERMRFENERAQAQSTKAQSAYEKAQEDISRLSIEVEKHKDKHDKLQNEFRKVVAEYDHLRETTGAGGRESRYSRYFLASPHPLVASFSSNSPGMTEKTPDPKRTTTGYDQKSIDSKRARPGREHAQQVRLRGEGKTGRNGAVQGRTSTNTDQVGCAKPLAASPAKIGLPPSSNQQLETKLHEASMQLDLARQDVAKAQATQEKQRMELERAVIELEKLRDRYEKLKAQCEKMEKDSEKIRMEAAQQERRQVLAADKVRNDERLEIERLKDKLEKMIQARNATEMEAGRLAQELEKSQLHLTKALETNEATKIEYERMATELARMHERLERDKLDWKTLEQERDVLRAELQQVRSGMDTQRRTIDHRTQETLIKLQQELAQSNRERDKMASMLDKQGRQATLLANICSPSGESIEKQIMKYEADIKQLTMERDQLVIQLEKSQDMLMNFQQELNHSEAELEKHKQEVNRLKTEQKRMSQDVEKGSLRPLLLMSIKTCVLKGTKDVLENRDREIANLRQQLQQAQKERDAHKQRAEKAEKMVHESGTRDDAELEQWRNVIEQETKRADQAEKTSQDLQKRIQVNPAESL</sequence>
<dbReference type="GO" id="GO:0048788">
    <property type="term" value="C:cytoskeleton of presynaptic active zone"/>
    <property type="evidence" value="ECO:0007669"/>
    <property type="project" value="TreeGrafter"/>
</dbReference>
<dbReference type="AlphaFoldDB" id="U4URC1"/>
<proteinExistence type="predicted"/>
<dbReference type="STRING" id="77166.U4URC1"/>
<keyword evidence="4" id="KW-0206">Cytoskeleton</keyword>
<protein>
    <submittedName>
        <fullName evidence="7">Uncharacterized protein</fullName>
    </submittedName>
</protein>
<evidence type="ECO:0000313" key="8">
    <source>
        <dbReference type="Proteomes" id="UP000030742"/>
    </source>
</evidence>
<feature type="compositionally biased region" description="Basic and acidic residues" evidence="6">
    <location>
        <begin position="321"/>
        <end position="346"/>
    </location>
</feature>
<feature type="coiled-coil region" evidence="5">
    <location>
        <begin position="383"/>
        <end position="495"/>
    </location>
</feature>
<keyword evidence="3 5" id="KW-0175">Coiled coil</keyword>
<feature type="compositionally biased region" description="Basic and acidic residues" evidence="6">
    <location>
        <begin position="733"/>
        <end position="758"/>
    </location>
</feature>
<evidence type="ECO:0000256" key="5">
    <source>
        <dbReference type="SAM" id="Coils"/>
    </source>
</evidence>
<evidence type="ECO:0000256" key="2">
    <source>
        <dbReference type="ARBA" id="ARBA00022490"/>
    </source>
</evidence>
<comment type="subcellular location">
    <subcellularLocation>
        <location evidence="1">Cytoplasm</location>
        <location evidence="1">Cytoskeleton</location>
    </subcellularLocation>
</comment>
<evidence type="ECO:0000256" key="3">
    <source>
        <dbReference type="ARBA" id="ARBA00023054"/>
    </source>
</evidence>
<feature type="region of interest" description="Disordered" evidence="6">
    <location>
        <begin position="730"/>
        <end position="797"/>
    </location>
</feature>
<dbReference type="EMBL" id="KB632333">
    <property type="protein sequence ID" value="ERL92701.1"/>
    <property type="molecule type" value="Genomic_DNA"/>
</dbReference>
<dbReference type="GO" id="GO:0007274">
    <property type="term" value="P:neuromuscular synaptic transmission"/>
    <property type="evidence" value="ECO:0007669"/>
    <property type="project" value="TreeGrafter"/>
</dbReference>
<dbReference type="GO" id="GO:0098882">
    <property type="term" value="F:structural constituent of presynaptic active zone"/>
    <property type="evidence" value="ECO:0007669"/>
    <property type="project" value="TreeGrafter"/>
</dbReference>
<evidence type="ECO:0000256" key="6">
    <source>
        <dbReference type="SAM" id="MobiDB-lite"/>
    </source>
</evidence>
<keyword evidence="2" id="KW-0963">Cytoplasm</keyword>
<dbReference type="Proteomes" id="UP000030742">
    <property type="component" value="Unassembled WGS sequence"/>
</dbReference>
<evidence type="ECO:0000256" key="4">
    <source>
        <dbReference type="ARBA" id="ARBA00023212"/>
    </source>
</evidence>
<feature type="coiled-coil region" evidence="5">
    <location>
        <begin position="105"/>
        <end position="272"/>
    </location>
</feature>
<name>U4URC1_DENPD</name>
<reference evidence="7 8" key="1">
    <citation type="journal article" date="2013" name="Genome Biol.">
        <title>Draft genome of the mountain pine beetle, Dendroctonus ponderosae Hopkins, a major forest pest.</title>
        <authorList>
            <person name="Keeling C.I."/>
            <person name="Yuen M.M."/>
            <person name="Liao N.Y."/>
            <person name="Docking T.R."/>
            <person name="Chan S.K."/>
            <person name="Taylor G.A."/>
            <person name="Palmquist D.L."/>
            <person name="Jackman S.D."/>
            <person name="Nguyen A."/>
            <person name="Li M."/>
            <person name="Henderson H."/>
            <person name="Janes J.K."/>
            <person name="Zhao Y."/>
            <person name="Pandoh P."/>
            <person name="Moore R."/>
            <person name="Sperling F.A."/>
            <person name="Huber D.P."/>
            <person name="Birol I."/>
            <person name="Jones S.J."/>
            <person name="Bohlmann J."/>
        </authorList>
    </citation>
    <scope>NUCLEOTIDE SEQUENCE</scope>
</reference>
<evidence type="ECO:0000313" key="7">
    <source>
        <dbReference type="EMBL" id="ERL92701.1"/>
    </source>
</evidence>
<organism evidence="7 8">
    <name type="scientific">Dendroctonus ponderosae</name>
    <name type="common">Mountain pine beetle</name>
    <dbReference type="NCBI Taxonomy" id="77166"/>
    <lineage>
        <taxon>Eukaryota</taxon>
        <taxon>Metazoa</taxon>
        <taxon>Ecdysozoa</taxon>
        <taxon>Arthropoda</taxon>
        <taxon>Hexapoda</taxon>
        <taxon>Insecta</taxon>
        <taxon>Pterygota</taxon>
        <taxon>Neoptera</taxon>
        <taxon>Endopterygota</taxon>
        <taxon>Coleoptera</taxon>
        <taxon>Polyphaga</taxon>
        <taxon>Cucujiformia</taxon>
        <taxon>Curculionidae</taxon>
        <taxon>Scolytinae</taxon>
        <taxon>Dendroctonus</taxon>
    </lineage>
</organism>
<dbReference type="OrthoDB" id="2019763at2759"/>
<dbReference type="PANTHER" id="PTHR18861">
    <property type="entry name" value="ELKS/RAB6-INTERACTING/CAST PROTEIN"/>
    <property type="match status" value="1"/>
</dbReference>
<feature type="region of interest" description="Disordered" evidence="6">
    <location>
        <begin position="297"/>
        <end position="365"/>
    </location>
</feature>
<feature type="coiled-coil region" evidence="5">
    <location>
        <begin position="12"/>
        <end position="69"/>
    </location>
</feature>
<accession>U4URC1</accession>
<feature type="compositionally biased region" description="Basic and acidic residues" evidence="6">
    <location>
        <begin position="768"/>
        <end position="787"/>
    </location>
</feature>